<reference evidence="2 3" key="1">
    <citation type="submission" date="2016-10" db="EMBL/GenBank/DDBJ databases">
        <authorList>
            <person name="de Groot N.N."/>
        </authorList>
    </citation>
    <scope>NUCLEOTIDE SEQUENCE [LARGE SCALE GENOMIC DNA]</scope>
    <source>
        <strain evidence="2 3">DSM 43941</strain>
    </source>
</reference>
<sequence length="230" mass="26021">MVVTAAQAELRPLGLQRHKRTRIWVEDRGWWLLFAEFERAGAETHVGVGVTWLWSGTASVSYDLGGRLYWREETGDFATEHPRDGHTWVRSIHYADDGQFSTGLKQITGIVRRRVEQLRQEITTPAYVARLLSAPQSRVGATSWWHTFHTGAAAGLSGDTELARRQFARIRPDRMAEGWERDLGRRAAALLALADDPPELYRRLSADISETRSRLGLPETPPGTPPEPQW</sequence>
<evidence type="ECO:0000313" key="2">
    <source>
        <dbReference type="EMBL" id="SDT61749.1"/>
    </source>
</evidence>
<accession>A0A1H2BV00</accession>
<dbReference type="AlphaFoldDB" id="A0A1H2BV00"/>
<feature type="compositionally biased region" description="Pro residues" evidence="1">
    <location>
        <begin position="219"/>
        <end position="230"/>
    </location>
</feature>
<evidence type="ECO:0008006" key="4">
    <source>
        <dbReference type="Google" id="ProtNLM"/>
    </source>
</evidence>
<dbReference type="STRING" id="113562.SAMN04489716_4897"/>
<feature type="region of interest" description="Disordered" evidence="1">
    <location>
        <begin position="211"/>
        <end position="230"/>
    </location>
</feature>
<name>A0A1H2BV00_9ACTN</name>
<evidence type="ECO:0000256" key="1">
    <source>
        <dbReference type="SAM" id="MobiDB-lite"/>
    </source>
</evidence>
<dbReference type="Proteomes" id="UP000198688">
    <property type="component" value="Chromosome I"/>
</dbReference>
<protein>
    <recommendedName>
        <fullName evidence="4">DUF4304 domain-containing protein</fullName>
    </recommendedName>
</protein>
<keyword evidence="3" id="KW-1185">Reference proteome</keyword>
<evidence type="ECO:0000313" key="3">
    <source>
        <dbReference type="Proteomes" id="UP000198688"/>
    </source>
</evidence>
<gene>
    <name evidence="2" type="ORF">SAMN04489716_4897</name>
</gene>
<organism evidence="2 3">
    <name type="scientific">Actinoplanes derwentensis</name>
    <dbReference type="NCBI Taxonomy" id="113562"/>
    <lineage>
        <taxon>Bacteria</taxon>
        <taxon>Bacillati</taxon>
        <taxon>Actinomycetota</taxon>
        <taxon>Actinomycetes</taxon>
        <taxon>Micromonosporales</taxon>
        <taxon>Micromonosporaceae</taxon>
        <taxon>Actinoplanes</taxon>
    </lineage>
</organism>
<dbReference type="EMBL" id="LT629758">
    <property type="protein sequence ID" value="SDT61749.1"/>
    <property type="molecule type" value="Genomic_DNA"/>
</dbReference>
<proteinExistence type="predicted"/>